<comment type="pathway">
    <text evidence="3">Carbohydrate biosynthesis; gluconeogenesis.</text>
</comment>
<evidence type="ECO:0000313" key="12">
    <source>
        <dbReference type="EMBL" id="CCK70276.1"/>
    </source>
</evidence>
<evidence type="ECO:0000313" key="13">
    <source>
        <dbReference type="Proteomes" id="UP000006310"/>
    </source>
</evidence>
<dbReference type="GO" id="GO:0003941">
    <property type="term" value="F:L-serine ammonia-lyase activity"/>
    <property type="evidence" value="ECO:0007669"/>
    <property type="project" value="UniProtKB-EC"/>
</dbReference>
<evidence type="ECO:0000259" key="11">
    <source>
        <dbReference type="Pfam" id="PF00291"/>
    </source>
</evidence>
<dbReference type="GO" id="GO:0006094">
    <property type="term" value="P:gluconeogenesis"/>
    <property type="evidence" value="ECO:0007669"/>
    <property type="project" value="UniProtKB-KW"/>
</dbReference>
<dbReference type="KEGG" id="kng:KNAG_0D05380"/>
<reference evidence="13" key="2">
    <citation type="submission" date="2012-08" db="EMBL/GenBank/DDBJ databases">
        <title>Genome sequence of Kazachstania naganishii.</title>
        <authorList>
            <person name="Gordon J.L."/>
            <person name="Armisen D."/>
            <person name="Proux-Wera E."/>
            <person name="OhEigeartaigh S.S."/>
            <person name="Byrne K.P."/>
            <person name="Wolfe K.H."/>
        </authorList>
    </citation>
    <scope>NUCLEOTIDE SEQUENCE [LARGE SCALE GENOMIC DNA]</scope>
    <source>
        <strain evidence="13">ATCC MYA-139 / BCRC 22969 / CBS 8797 / CCRC 22969 / KCTC 17520 / NBRC 10181 / NCYC 3082</strain>
    </source>
</reference>
<sequence length="334" mass="36000">MPALYNKTPLLPKNLSGGDGPTFLFKYENMQPGGSFKIRGVSHLIEKRVEQIKSEGKKPPHVFSSSGGNAGLAAATACHILSIPCTVVVPTLTKPRMVEKIRKANAEVIVKGSNWKEADDYLRGTVIASNNAVQPIYVNPFDDPLLWEGHSTMIDEILNALNQENIKLDAVKGIVCSVGGGGLFNGIVHGLENHQLACTIPVVAVETKGCDVLGLSLAAEKPVRLNKIDSIATSLGSSYVSCQAFDNAVKFKSRSVVLHDSDVLNTCYRYLDDFNAIVEPACGATIHTAYHYKILEKALGQKLTPSDIIIIIVCGGSCVTIQDLENAKRKLDTD</sequence>
<comment type="similarity">
    <text evidence="4">Belongs to the serine/threonine dehydratase family.</text>
</comment>
<evidence type="ECO:0000256" key="10">
    <source>
        <dbReference type="ARBA" id="ARBA00049406"/>
    </source>
</evidence>
<dbReference type="GO" id="GO:0004794">
    <property type="term" value="F:threonine deaminase activity"/>
    <property type="evidence" value="ECO:0007669"/>
    <property type="project" value="TreeGrafter"/>
</dbReference>
<dbReference type="PANTHER" id="PTHR48078:SF2">
    <property type="entry name" value="CATABOLIC L-SERINE_THREONINE DEHYDRATASE"/>
    <property type="match status" value="1"/>
</dbReference>
<organism evidence="12 13">
    <name type="scientific">Huiozyma naganishii (strain ATCC MYA-139 / BCRC 22969 / CBS 8797 / KCTC 17520 / NBRC 10181 / NCYC 3082 / Yp74L-3)</name>
    <name type="common">Yeast</name>
    <name type="synonym">Kazachstania naganishii</name>
    <dbReference type="NCBI Taxonomy" id="1071383"/>
    <lineage>
        <taxon>Eukaryota</taxon>
        <taxon>Fungi</taxon>
        <taxon>Dikarya</taxon>
        <taxon>Ascomycota</taxon>
        <taxon>Saccharomycotina</taxon>
        <taxon>Saccharomycetes</taxon>
        <taxon>Saccharomycetales</taxon>
        <taxon>Saccharomycetaceae</taxon>
        <taxon>Huiozyma</taxon>
    </lineage>
</organism>
<dbReference type="CDD" id="cd06448">
    <property type="entry name" value="L-Ser-dehyd"/>
    <property type="match status" value="1"/>
</dbReference>
<evidence type="ECO:0000256" key="6">
    <source>
        <dbReference type="ARBA" id="ARBA00022432"/>
    </source>
</evidence>
<dbReference type="SUPFAM" id="SSF53686">
    <property type="entry name" value="Tryptophan synthase beta subunit-like PLP-dependent enzymes"/>
    <property type="match status" value="1"/>
</dbReference>
<dbReference type="InterPro" id="IPR050147">
    <property type="entry name" value="Ser/Thr_Dehydratase"/>
</dbReference>
<dbReference type="GO" id="GO:0030170">
    <property type="term" value="F:pyridoxal phosphate binding"/>
    <property type="evidence" value="ECO:0007669"/>
    <property type="project" value="InterPro"/>
</dbReference>
<dbReference type="GO" id="GO:0009097">
    <property type="term" value="P:isoleucine biosynthetic process"/>
    <property type="evidence" value="ECO:0007669"/>
    <property type="project" value="TreeGrafter"/>
</dbReference>
<keyword evidence="9" id="KW-0456">Lyase</keyword>
<comment type="subcellular location">
    <subcellularLocation>
        <location evidence="2">Cytoplasm</location>
    </subcellularLocation>
</comment>
<dbReference type="Pfam" id="PF00291">
    <property type="entry name" value="PALP"/>
    <property type="match status" value="1"/>
</dbReference>
<dbReference type="Gene3D" id="3.40.50.1100">
    <property type="match status" value="2"/>
</dbReference>
<dbReference type="FunFam" id="3.40.50.1100:FF:000040">
    <property type="entry name" value="L-serine dehydratase, putative"/>
    <property type="match status" value="1"/>
</dbReference>
<dbReference type="InterPro" id="IPR001926">
    <property type="entry name" value="TrpB-like_PALP"/>
</dbReference>
<keyword evidence="6" id="KW-0312">Gluconeogenesis</keyword>
<keyword evidence="7" id="KW-0963">Cytoplasm</keyword>
<dbReference type="EC" id="4.3.1.17" evidence="5"/>
<dbReference type="HOGENOM" id="CLU_021152_3_1_1"/>
<dbReference type="GO" id="GO:0005737">
    <property type="term" value="C:cytoplasm"/>
    <property type="evidence" value="ECO:0007669"/>
    <property type="project" value="UniProtKB-SubCell"/>
</dbReference>
<gene>
    <name evidence="12" type="primary">KNAG0D05380</name>
    <name evidence="12" type="ordered locus">KNAG_0D05380</name>
</gene>
<evidence type="ECO:0000256" key="7">
    <source>
        <dbReference type="ARBA" id="ARBA00022490"/>
    </source>
</evidence>
<dbReference type="eggNOG" id="KOG1250">
    <property type="taxonomic scope" value="Eukaryota"/>
</dbReference>
<reference evidence="12 13" key="1">
    <citation type="journal article" date="2011" name="Proc. Natl. Acad. Sci. U.S.A.">
        <title>Evolutionary erosion of yeast sex chromosomes by mating-type switching accidents.</title>
        <authorList>
            <person name="Gordon J.L."/>
            <person name="Armisen D."/>
            <person name="Proux-Wera E."/>
            <person name="Oheigeartaigh S.S."/>
            <person name="Byrne K.P."/>
            <person name="Wolfe K.H."/>
        </authorList>
    </citation>
    <scope>NUCLEOTIDE SEQUENCE [LARGE SCALE GENOMIC DNA]</scope>
    <source>
        <strain evidence="13">ATCC MYA-139 / BCRC 22969 / CBS 8797 / CCRC 22969 / KCTC 17520 / NBRC 10181 / NCYC 3082</strain>
    </source>
</reference>
<comment type="cofactor">
    <cofactor evidence="1">
        <name>pyridoxal 5'-phosphate</name>
        <dbReference type="ChEBI" id="CHEBI:597326"/>
    </cofactor>
</comment>
<dbReference type="GO" id="GO:0006565">
    <property type="term" value="P:L-serine catabolic process"/>
    <property type="evidence" value="ECO:0007669"/>
    <property type="project" value="TreeGrafter"/>
</dbReference>
<evidence type="ECO:0000256" key="2">
    <source>
        <dbReference type="ARBA" id="ARBA00004496"/>
    </source>
</evidence>
<dbReference type="PANTHER" id="PTHR48078">
    <property type="entry name" value="THREONINE DEHYDRATASE, MITOCHONDRIAL-RELATED"/>
    <property type="match status" value="1"/>
</dbReference>
<dbReference type="GO" id="GO:0006567">
    <property type="term" value="P:L-threonine catabolic process"/>
    <property type="evidence" value="ECO:0007669"/>
    <property type="project" value="TreeGrafter"/>
</dbReference>
<feature type="domain" description="Tryptophan synthase beta chain-like PALP" evidence="11">
    <location>
        <begin position="5"/>
        <end position="315"/>
    </location>
</feature>
<evidence type="ECO:0000256" key="4">
    <source>
        <dbReference type="ARBA" id="ARBA00010869"/>
    </source>
</evidence>
<dbReference type="OrthoDB" id="7773036at2759"/>
<evidence type="ECO:0000256" key="1">
    <source>
        <dbReference type="ARBA" id="ARBA00001933"/>
    </source>
</evidence>
<dbReference type="AlphaFoldDB" id="J7S7E1"/>
<keyword evidence="8" id="KW-0663">Pyridoxal phosphate</keyword>
<dbReference type="OMA" id="DGWVNIH"/>
<dbReference type="InterPro" id="IPR036052">
    <property type="entry name" value="TrpB-like_PALP_sf"/>
</dbReference>
<dbReference type="GeneID" id="34525965"/>
<dbReference type="EMBL" id="HE978317">
    <property type="protein sequence ID" value="CCK70276.1"/>
    <property type="molecule type" value="Genomic_DNA"/>
</dbReference>
<dbReference type="Proteomes" id="UP000006310">
    <property type="component" value="Chromosome 4"/>
</dbReference>
<dbReference type="STRING" id="1071383.J7S7E1"/>
<evidence type="ECO:0000256" key="5">
    <source>
        <dbReference type="ARBA" id="ARBA00012093"/>
    </source>
</evidence>
<dbReference type="InterPro" id="IPR000634">
    <property type="entry name" value="Ser/Thr_deHydtase_PyrdxlP-BS"/>
</dbReference>
<evidence type="ECO:0000256" key="8">
    <source>
        <dbReference type="ARBA" id="ARBA00022898"/>
    </source>
</evidence>
<protein>
    <recommendedName>
        <fullName evidence="5">L-serine ammonia-lyase</fullName>
        <ecNumber evidence="5">4.3.1.17</ecNumber>
    </recommendedName>
</protein>
<evidence type="ECO:0000256" key="3">
    <source>
        <dbReference type="ARBA" id="ARBA00004742"/>
    </source>
</evidence>
<keyword evidence="13" id="KW-1185">Reference proteome</keyword>
<name>J7S7E1_HUIN7</name>
<accession>J7S7E1</accession>
<proteinExistence type="inferred from homology"/>
<dbReference type="PROSITE" id="PS00165">
    <property type="entry name" value="DEHYDRATASE_SER_THR"/>
    <property type="match status" value="1"/>
</dbReference>
<evidence type="ECO:0000256" key="9">
    <source>
        <dbReference type="ARBA" id="ARBA00023239"/>
    </source>
</evidence>
<dbReference type="RefSeq" id="XP_022464522.1">
    <property type="nucleotide sequence ID" value="XM_022607980.1"/>
</dbReference>
<comment type="catalytic activity">
    <reaction evidence="10">
        <text>L-serine = pyruvate + NH4(+)</text>
        <dbReference type="Rhea" id="RHEA:19169"/>
        <dbReference type="ChEBI" id="CHEBI:15361"/>
        <dbReference type="ChEBI" id="CHEBI:28938"/>
        <dbReference type="ChEBI" id="CHEBI:33384"/>
        <dbReference type="EC" id="4.3.1.17"/>
    </reaction>
</comment>